<dbReference type="InterPro" id="IPR015424">
    <property type="entry name" value="PyrdxlP-dep_Trfase"/>
</dbReference>
<dbReference type="Pfam" id="PF00266">
    <property type="entry name" value="Aminotran_5"/>
    <property type="match status" value="1"/>
</dbReference>
<dbReference type="Gene3D" id="3.40.640.10">
    <property type="entry name" value="Type I PLP-dependent aspartate aminotransferase-like (Major domain)"/>
    <property type="match status" value="1"/>
</dbReference>
<sequence length="390" mass="41505">MLYLDWAATTPPYEEVVTAVAEAMRSHYGNPSSIHGLGIEAERLLGRAKDVMAAALGVDGRELIVTSGGTESNNLAIKGAAWANQSRGRHLITTQIEHPSVLEPLRQLEESGFEVTRLPVDAQGLVSVDALAAALRPDTVLVSVMHVNNEVGSVQPLAAIGRLLADKPTVLFHVDAIQSIGKLPLGLRELGVDLCSVSAHKFRGPKGVGLLYRREGVRLVPQLAGGGQEQGVRSGTENVPLVVGMAKALRLAMQGRESRTEAAYRLRRRLAAGIAAIPGLAVSGPDQEDCHAPHIVHFTYPGMKAEVVVHALEQHGMYISTKSACASGEDQPSAVLLAMGYSGAQAASGLRVSFPAELPEAEADRFLAALAQVAEQLAPARREQHGRRRR</sequence>
<keyword evidence="5" id="KW-0408">Iron</keyword>
<evidence type="ECO:0000256" key="5">
    <source>
        <dbReference type="ARBA" id="ARBA00023004"/>
    </source>
</evidence>
<comment type="caution">
    <text evidence="8">The sequence shown here is derived from an EMBL/GenBank/DDBJ whole genome shotgun (WGS) entry which is preliminary data.</text>
</comment>
<keyword evidence="4" id="KW-0663">Pyridoxal phosphate</keyword>
<dbReference type="AlphaFoldDB" id="A0A4Y8PT30"/>
<keyword evidence="3" id="KW-0479">Metal-binding</keyword>
<dbReference type="Gene3D" id="3.90.1150.10">
    <property type="entry name" value="Aspartate Aminotransferase, domain 1"/>
    <property type="match status" value="1"/>
</dbReference>
<dbReference type="OrthoDB" id="9808002at2"/>
<dbReference type="Proteomes" id="UP000298246">
    <property type="component" value="Unassembled WGS sequence"/>
</dbReference>
<dbReference type="GO" id="GO:0046872">
    <property type="term" value="F:metal ion binding"/>
    <property type="evidence" value="ECO:0007669"/>
    <property type="project" value="UniProtKB-KW"/>
</dbReference>
<evidence type="ECO:0000256" key="2">
    <source>
        <dbReference type="ARBA" id="ARBA00006490"/>
    </source>
</evidence>
<evidence type="ECO:0000256" key="1">
    <source>
        <dbReference type="ARBA" id="ARBA00001933"/>
    </source>
</evidence>
<organism evidence="8 9">
    <name type="scientific">Paenibacillus athensensis</name>
    <dbReference type="NCBI Taxonomy" id="1967502"/>
    <lineage>
        <taxon>Bacteria</taxon>
        <taxon>Bacillati</taxon>
        <taxon>Bacillota</taxon>
        <taxon>Bacilli</taxon>
        <taxon>Bacillales</taxon>
        <taxon>Paenibacillaceae</taxon>
        <taxon>Paenibacillus</taxon>
    </lineage>
</organism>
<evidence type="ECO:0000259" key="7">
    <source>
        <dbReference type="Pfam" id="PF00266"/>
    </source>
</evidence>
<dbReference type="FunFam" id="3.40.640.10:FF:000084">
    <property type="entry name" value="IscS-like cysteine desulfurase"/>
    <property type="match status" value="1"/>
</dbReference>
<reference evidence="8 9" key="1">
    <citation type="submission" date="2017-03" db="EMBL/GenBank/DDBJ databases">
        <title>Isolation of Levoglucosan Utilizing Bacteria.</title>
        <authorList>
            <person name="Arya A.S."/>
        </authorList>
    </citation>
    <scope>NUCLEOTIDE SEQUENCE [LARGE SCALE GENOMIC DNA]</scope>
    <source>
        <strain evidence="8 9">MEC069</strain>
    </source>
</reference>
<keyword evidence="6" id="KW-0411">Iron-sulfur</keyword>
<evidence type="ECO:0000256" key="3">
    <source>
        <dbReference type="ARBA" id="ARBA00022723"/>
    </source>
</evidence>
<dbReference type="Gene3D" id="1.10.260.50">
    <property type="match status" value="1"/>
</dbReference>
<accession>A0A4Y8PT30</accession>
<evidence type="ECO:0000313" key="8">
    <source>
        <dbReference type="EMBL" id="TFE83997.1"/>
    </source>
</evidence>
<keyword evidence="9" id="KW-1185">Reference proteome</keyword>
<dbReference type="SUPFAM" id="SSF53383">
    <property type="entry name" value="PLP-dependent transferases"/>
    <property type="match status" value="1"/>
</dbReference>
<comment type="similarity">
    <text evidence="2">Belongs to the class-V pyridoxal-phosphate-dependent aminotransferase family. NifS/IscS subfamily.</text>
</comment>
<protein>
    <submittedName>
        <fullName evidence="8">Cysteine desulfurase NifS</fullName>
    </submittedName>
</protein>
<dbReference type="PANTHER" id="PTHR11601">
    <property type="entry name" value="CYSTEINE DESULFURYLASE FAMILY MEMBER"/>
    <property type="match status" value="1"/>
</dbReference>
<feature type="domain" description="Aminotransferase class V" evidence="7">
    <location>
        <begin position="3"/>
        <end position="366"/>
    </location>
</feature>
<proteinExistence type="inferred from homology"/>
<dbReference type="InterPro" id="IPR015422">
    <property type="entry name" value="PyrdxlP-dep_Trfase_small"/>
</dbReference>
<comment type="cofactor">
    <cofactor evidence="1">
        <name>pyridoxal 5'-phosphate</name>
        <dbReference type="ChEBI" id="CHEBI:597326"/>
    </cofactor>
</comment>
<dbReference type="InterPro" id="IPR000192">
    <property type="entry name" value="Aminotrans_V_dom"/>
</dbReference>
<name>A0A4Y8PT30_9BACL</name>
<dbReference type="InterPro" id="IPR016454">
    <property type="entry name" value="Cysteine_dSase"/>
</dbReference>
<dbReference type="PIRSF" id="PIRSF005572">
    <property type="entry name" value="NifS"/>
    <property type="match status" value="1"/>
</dbReference>
<evidence type="ECO:0000313" key="9">
    <source>
        <dbReference type="Proteomes" id="UP000298246"/>
    </source>
</evidence>
<dbReference type="GO" id="GO:0031071">
    <property type="term" value="F:cysteine desulfurase activity"/>
    <property type="evidence" value="ECO:0007669"/>
    <property type="project" value="UniProtKB-ARBA"/>
</dbReference>
<dbReference type="GO" id="GO:0051536">
    <property type="term" value="F:iron-sulfur cluster binding"/>
    <property type="evidence" value="ECO:0007669"/>
    <property type="project" value="UniProtKB-KW"/>
</dbReference>
<dbReference type="EMBL" id="MYFO01000040">
    <property type="protein sequence ID" value="TFE83997.1"/>
    <property type="molecule type" value="Genomic_DNA"/>
</dbReference>
<dbReference type="RefSeq" id="WP_134756639.1">
    <property type="nucleotide sequence ID" value="NZ_MYFO02000016.1"/>
</dbReference>
<evidence type="ECO:0000256" key="4">
    <source>
        <dbReference type="ARBA" id="ARBA00022898"/>
    </source>
</evidence>
<dbReference type="PANTHER" id="PTHR11601:SF50">
    <property type="entry name" value="CYSTEINE DESULFURASE ISCS 2-RELATED"/>
    <property type="match status" value="1"/>
</dbReference>
<gene>
    <name evidence="8" type="ORF">B5M42_21580</name>
</gene>
<evidence type="ECO:0000256" key="6">
    <source>
        <dbReference type="ARBA" id="ARBA00023014"/>
    </source>
</evidence>
<dbReference type="InterPro" id="IPR015421">
    <property type="entry name" value="PyrdxlP-dep_Trfase_major"/>
</dbReference>